<dbReference type="GO" id="GO:0044281">
    <property type="term" value="P:small molecule metabolic process"/>
    <property type="evidence" value="ECO:0007669"/>
    <property type="project" value="UniProtKB-ARBA"/>
</dbReference>
<dbReference type="AlphaFoldDB" id="A0A7Z7PQY3"/>
<evidence type="ECO:0000256" key="2">
    <source>
        <dbReference type="ARBA" id="ARBA00023239"/>
    </source>
</evidence>
<dbReference type="InterPro" id="IPR002220">
    <property type="entry name" value="DapA-like"/>
</dbReference>
<dbReference type="CDD" id="cd00408">
    <property type="entry name" value="DHDPS-like"/>
    <property type="match status" value="1"/>
</dbReference>
<name>A0A7Z7PQY3_9BACT</name>
<dbReference type="PRINTS" id="PR00146">
    <property type="entry name" value="DHPICSNTHASE"/>
</dbReference>
<keyword evidence="2 4" id="KW-0456">Lyase</keyword>
<dbReference type="SUPFAM" id="SSF51569">
    <property type="entry name" value="Aldolase"/>
    <property type="match status" value="1"/>
</dbReference>
<dbReference type="InterPro" id="IPR020625">
    <property type="entry name" value="Schiff_base-form_aldolases_AS"/>
</dbReference>
<dbReference type="PANTHER" id="PTHR12128:SF66">
    <property type="entry name" value="4-HYDROXY-2-OXOGLUTARATE ALDOLASE, MITOCHONDRIAL"/>
    <property type="match status" value="1"/>
</dbReference>
<evidence type="ECO:0000256" key="1">
    <source>
        <dbReference type="ARBA" id="ARBA00007592"/>
    </source>
</evidence>
<feature type="active site" description="Proton donor/acceptor" evidence="5">
    <location>
        <position position="137"/>
    </location>
</feature>
<dbReference type="RefSeq" id="WP_169698601.1">
    <property type="nucleotide sequence ID" value="NZ_LS974202.1"/>
</dbReference>
<dbReference type="InterPro" id="IPR013785">
    <property type="entry name" value="Aldolase_TIM"/>
</dbReference>
<feature type="binding site" evidence="6">
    <location>
        <position position="48"/>
    </location>
    <ligand>
        <name>pyruvate</name>
        <dbReference type="ChEBI" id="CHEBI:15361"/>
    </ligand>
</feature>
<dbReference type="Pfam" id="PF00701">
    <property type="entry name" value="DHDPS"/>
    <property type="match status" value="1"/>
</dbReference>
<evidence type="ECO:0000256" key="5">
    <source>
        <dbReference type="PIRSR" id="PIRSR001365-1"/>
    </source>
</evidence>
<dbReference type="SMART" id="SM01130">
    <property type="entry name" value="DHDPS"/>
    <property type="match status" value="1"/>
</dbReference>
<organism evidence="7 8">
    <name type="scientific">Mesotoga infera</name>
    <dbReference type="NCBI Taxonomy" id="1236046"/>
    <lineage>
        <taxon>Bacteria</taxon>
        <taxon>Thermotogati</taxon>
        <taxon>Thermotogota</taxon>
        <taxon>Thermotogae</taxon>
        <taxon>Kosmotogales</taxon>
        <taxon>Kosmotogaceae</taxon>
        <taxon>Mesotoga</taxon>
    </lineage>
</organism>
<feature type="active site" description="Schiff-base intermediate with substrate" evidence="5">
    <location>
        <position position="166"/>
    </location>
</feature>
<dbReference type="GO" id="GO:0008840">
    <property type="term" value="F:4-hydroxy-tetrahydrodipicolinate synthase activity"/>
    <property type="evidence" value="ECO:0007669"/>
    <property type="project" value="TreeGrafter"/>
</dbReference>
<protein>
    <submittedName>
        <fullName evidence="7">Dihydrodipicolinate synthetase</fullName>
    </submittedName>
</protein>
<dbReference type="InterPro" id="IPR020624">
    <property type="entry name" value="Schiff_base-form_aldolases_CS"/>
</dbReference>
<dbReference type="EMBL" id="LS974202">
    <property type="protein sequence ID" value="SSC12228.1"/>
    <property type="molecule type" value="Genomic_DNA"/>
</dbReference>
<keyword evidence="8" id="KW-1185">Reference proteome</keyword>
<gene>
    <name evidence="7" type="ORF">MESINF_0779</name>
</gene>
<feature type="binding site" evidence="6">
    <location>
        <position position="208"/>
    </location>
    <ligand>
        <name>pyruvate</name>
        <dbReference type="ChEBI" id="CHEBI:15361"/>
    </ligand>
</feature>
<dbReference type="PROSITE" id="PS00665">
    <property type="entry name" value="DHDPS_1"/>
    <property type="match status" value="1"/>
</dbReference>
<dbReference type="Gene3D" id="3.20.20.70">
    <property type="entry name" value="Aldolase class I"/>
    <property type="match status" value="1"/>
</dbReference>
<dbReference type="PROSITE" id="PS00666">
    <property type="entry name" value="DHDPS_2"/>
    <property type="match status" value="1"/>
</dbReference>
<dbReference type="PANTHER" id="PTHR12128">
    <property type="entry name" value="DIHYDRODIPICOLINATE SYNTHASE"/>
    <property type="match status" value="1"/>
</dbReference>
<keyword evidence="3" id="KW-0704">Schiff base</keyword>
<dbReference type="Proteomes" id="UP000250796">
    <property type="component" value="Chromosome MESINF"/>
</dbReference>
<comment type="similarity">
    <text evidence="1 4">Belongs to the DapA family.</text>
</comment>
<accession>A0A7Z7PQY3</accession>
<dbReference type="PIRSF" id="PIRSF001365">
    <property type="entry name" value="DHDPS"/>
    <property type="match status" value="1"/>
</dbReference>
<evidence type="ECO:0000313" key="8">
    <source>
        <dbReference type="Proteomes" id="UP000250796"/>
    </source>
</evidence>
<evidence type="ECO:0000256" key="6">
    <source>
        <dbReference type="PIRSR" id="PIRSR001365-2"/>
    </source>
</evidence>
<evidence type="ECO:0000256" key="4">
    <source>
        <dbReference type="PIRNR" id="PIRNR001365"/>
    </source>
</evidence>
<proteinExistence type="inferred from homology"/>
<sequence length="301" mass="32795">MRLLEGVGVAPLTPMSADGMKIEYGAISNYVDFLVEKGVNGMFVLGTTGEGTSLCVSERKKALEAFIKANDDRVTIISHCGAAVFEDIIDLLKHSKACGAHAAAVVTPFFFKHSQDELFAFYDAIATEMGEYPLYIYNIPSLTKNWISVDVLKRLHQKHPWVVGVKDSSGDFVYALSVIQNLPGTFNTVVGCDAAYSAVLMNGGKACVSGPGAVFPEFFVKVRDAVRAGKYDEAFKAQKSLTKLTMAIGNGANIPYMKAVLEKRGLRMGGVRMPLKLSTREEIEGLDRELFKVMAEVGIQF</sequence>
<reference evidence="7 8" key="1">
    <citation type="submission" date="2017-01" db="EMBL/GenBank/DDBJ databases">
        <authorList>
            <person name="Erauso G."/>
        </authorList>
    </citation>
    <scope>NUCLEOTIDE SEQUENCE [LARGE SCALE GENOMIC DNA]</scope>
    <source>
        <strain evidence="7">MESINF1</strain>
    </source>
</reference>
<evidence type="ECO:0000256" key="3">
    <source>
        <dbReference type="ARBA" id="ARBA00023270"/>
    </source>
</evidence>
<dbReference type="KEGG" id="minf:MESINF_0779"/>
<evidence type="ECO:0000313" key="7">
    <source>
        <dbReference type="EMBL" id="SSC12228.1"/>
    </source>
</evidence>